<dbReference type="AlphaFoldDB" id="A0A0J6LTV2"/>
<evidence type="ECO:0000313" key="7">
    <source>
        <dbReference type="EMBL" id="KMN13150.1"/>
    </source>
</evidence>
<dbReference type="Gene3D" id="3.40.109.10">
    <property type="entry name" value="NADH Oxidase"/>
    <property type="match status" value="1"/>
</dbReference>
<dbReference type="Pfam" id="PF00881">
    <property type="entry name" value="Nitroreductase"/>
    <property type="match status" value="1"/>
</dbReference>
<evidence type="ECO:0000256" key="4">
    <source>
        <dbReference type="ARBA" id="ARBA00023002"/>
    </source>
</evidence>
<keyword evidence="4 5" id="KW-0560">Oxidoreductase</keyword>
<dbReference type="RefSeq" id="WP_048364876.1">
    <property type="nucleotide sequence ID" value="NZ_JAAEBV010000003.1"/>
</dbReference>
<name>A0A0J6LTV2_9PSED</name>
<dbReference type="SUPFAM" id="SSF55469">
    <property type="entry name" value="FMN-dependent nitroreductase-like"/>
    <property type="match status" value="1"/>
</dbReference>
<dbReference type="PANTHER" id="PTHR43425:SF2">
    <property type="entry name" value="OXYGEN-INSENSITIVE NADPH NITROREDUCTASE"/>
    <property type="match status" value="1"/>
</dbReference>
<evidence type="ECO:0000256" key="1">
    <source>
        <dbReference type="ARBA" id="ARBA00008366"/>
    </source>
</evidence>
<dbReference type="PATRIC" id="fig|1608994.3.peg.3412"/>
<dbReference type="Proteomes" id="UP000036325">
    <property type="component" value="Unassembled WGS sequence"/>
</dbReference>
<comment type="similarity">
    <text evidence="1 5">Belongs to the flavin oxidoreductase frp family.</text>
</comment>
<evidence type="ECO:0000256" key="2">
    <source>
        <dbReference type="ARBA" id="ARBA00022630"/>
    </source>
</evidence>
<dbReference type="InterPro" id="IPR029479">
    <property type="entry name" value="Nitroreductase"/>
</dbReference>
<dbReference type="PANTHER" id="PTHR43425">
    <property type="entry name" value="OXYGEN-INSENSITIVE NADPH NITROREDUCTASE"/>
    <property type="match status" value="1"/>
</dbReference>
<comment type="caution">
    <text evidence="7">The sequence shown here is derived from an EMBL/GenBank/DDBJ whole genome shotgun (WGS) entry which is preliminary data.</text>
</comment>
<gene>
    <name evidence="7" type="ORF">TU86_13785</name>
</gene>
<accession>A0A0J6LTV2</accession>
<accession>A0A0J6IEU2</accession>
<keyword evidence="3 5" id="KW-0288">FMN</keyword>
<sequence length="245" mass="27080">MNDTIHLLTRHRSERSFQTRSVDEELLSAIIQTAHKAPSAFNAQHISSVVVRAPETRQRIAELAGGQPWIATAPVFITLIVDFHKTAQGVARAGAEQHIHRCLEGMLAAATDAGIILSTMMTAARSLGLGVVPVSGIRANASAMIELLQLPEKTFALCGMALGYVLHPAAQKPRLPISSFRHDERYDPHAIDSAIGEHDQAMLAHWQRQQRPQPQNWSSSVSQRYAHNYRPQLRNQLRANGLDIE</sequence>
<dbReference type="STRING" id="1608994.TU86_13785"/>
<dbReference type="EMBL" id="JYLF01000005">
    <property type="protein sequence ID" value="KMN13150.1"/>
    <property type="molecule type" value="Genomic_DNA"/>
</dbReference>
<dbReference type="PIRSF" id="PIRSF005426">
    <property type="entry name" value="Frp"/>
    <property type="match status" value="1"/>
</dbReference>
<dbReference type="InterPro" id="IPR016446">
    <property type="entry name" value="Flavin_OxRdtase_Frp"/>
</dbReference>
<evidence type="ECO:0000256" key="3">
    <source>
        <dbReference type="ARBA" id="ARBA00022643"/>
    </source>
</evidence>
<dbReference type="OrthoDB" id="3181400at2"/>
<keyword evidence="2 5" id="KW-0285">Flavoprotein</keyword>
<evidence type="ECO:0000313" key="8">
    <source>
        <dbReference type="Proteomes" id="UP000036325"/>
    </source>
</evidence>
<organism evidence="7 8">
    <name type="scientific">Pseudomonas weihenstephanensis</name>
    <dbReference type="NCBI Taxonomy" id="1608994"/>
    <lineage>
        <taxon>Bacteria</taxon>
        <taxon>Pseudomonadati</taxon>
        <taxon>Pseudomonadota</taxon>
        <taxon>Gammaproteobacteria</taxon>
        <taxon>Pseudomonadales</taxon>
        <taxon>Pseudomonadaceae</taxon>
        <taxon>Pseudomonas</taxon>
    </lineage>
</organism>
<dbReference type="GO" id="GO:0016491">
    <property type="term" value="F:oxidoreductase activity"/>
    <property type="evidence" value="ECO:0007669"/>
    <property type="project" value="UniProtKB-UniRule"/>
</dbReference>
<proteinExistence type="inferred from homology"/>
<feature type="domain" description="Nitroreductase" evidence="6">
    <location>
        <begin position="9"/>
        <end position="164"/>
    </location>
</feature>
<dbReference type="InterPro" id="IPR000415">
    <property type="entry name" value="Nitroreductase-like"/>
</dbReference>
<evidence type="ECO:0000256" key="5">
    <source>
        <dbReference type="PIRNR" id="PIRNR005426"/>
    </source>
</evidence>
<keyword evidence="5" id="KW-0521">NADP</keyword>
<evidence type="ECO:0000259" key="6">
    <source>
        <dbReference type="Pfam" id="PF00881"/>
    </source>
</evidence>
<protein>
    <submittedName>
        <fullName evidence="7">FMN reductase</fullName>
    </submittedName>
</protein>
<reference evidence="7 8" key="1">
    <citation type="submission" date="2015-02" db="EMBL/GenBank/DDBJ databases">
        <title>Pseudomonas helleri sp. nov. and Pseudomonas weihenstephanensis sp. nov., isolated from raw cows milk.</title>
        <authorList>
            <person name="von Neubeck M."/>
            <person name="Huptas C."/>
            <person name="Wenning M."/>
            <person name="Scherer S."/>
        </authorList>
    </citation>
    <scope>NUCLEOTIDE SEQUENCE [LARGE SCALE GENOMIC DNA]</scope>
    <source>
        <strain evidence="7 8">DSM 29166</strain>
    </source>
</reference>